<dbReference type="SUPFAM" id="SSF81383">
    <property type="entry name" value="F-box domain"/>
    <property type="match status" value="1"/>
</dbReference>
<evidence type="ECO:0000313" key="2">
    <source>
        <dbReference type="EMBL" id="KAJ7739536.1"/>
    </source>
</evidence>
<dbReference type="EMBL" id="JARKIB010000106">
    <property type="protein sequence ID" value="KAJ7739536.1"/>
    <property type="molecule type" value="Genomic_DNA"/>
</dbReference>
<dbReference type="PROSITE" id="PS50181">
    <property type="entry name" value="FBOX"/>
    <property type="match status" value="1"/>
</dbReference>
<organism evidence="2 3">
    <name type="scientific">Mycena metata</name>
    <dbReference type="NCBI Taxonomy" id="1033252"/>
    <lineage>
        <taxon>Eukaryota</taxon>
        <taxon>Fungi</taxon>
        <taxon>Dikarya</taxon>
        <taxon>Basidiomycota</taxon>
        <taxon>Agaricomycotina</taxon>
        <taxon>Agaricomycetes</taxon>
        <taxon>Agaricomycetidae</taxon>
        <taxon>Agaricales</taxon>
        <taxon>Marasmiineae</taxon>
        <taxon>Mycenaceae</taxon>
        <taxon>Mycena</taxon>
    </lineage>
</organism>
<proteinExistence type="predicted"/>
<comment type="caution">
    <text evidence="2">The sequence shown here is derived from an EMBL/GenBank/DDBJ whole genome shotgun (WGS) entry which is preliminary data.</text>
</comment>
<dbReference type="InterPro" id="IPR001810">
    <property type="entry name" value="F-box_dom"/>
</dbReference>
<dbReference type="AlphaFoldDB" id="A0AAD7IBR3"/>
<dbReference type="Proteomes" id="UP001215598">
    <property type="component" value="Unassembled WGS sequence"/>
</dbReference>
<feature type="domain" description="F-box" evidence="1">
    <location>
        <begin position="12"/>
        <end position="57"/>
    </location>
</feature>
<accession>A0AAD7IBR3</accession>
<name>A0AAD7IBR3_9AGAR</name>
<reference evidence="2" key="1">
    <citation type="submission" date="2023-03" db="EMBL/GenBank/DDBJ databases">
        <title>Massive genome expansion in bonnet fungi (Mycena s.s.) driven by repeated elements and novel gene families across ecological guilds.</title>
        <authorList>
            <consortium name="Lawrence Berkeley National Laboratory"/>
            <person name="Harder C.B."/>
            <person name="Miyauchi S."/>
            <person name="Viragh M."/>
            <person name="Kuo A."/>
            <person name="Thoen E."/>
            <person name="Andreopoulos B."/>
            <person name="Lu D."/>
            <person name="Skrede I."/>
            <person name="Drula E."/>
            <person name="Henrissat B."/>
            <person name="Morin E."/>
            <person name="Kohler A."/>
            <person name="Barry K."/>
            <person name="LaButti K."/>
            <person name="Morin E."/>
            <person name="Salamov A."/>
            <person name="Lipzen A."/>
            <person name="Mereny Z."/>
            <person name="Hegedus B."/>
            <person name="Baldrian P."/>
            <person name="Stursova M."/>
            <person name="Weitz H."/>
            <person name="Taylor A."/>
            <person name="Grigoriev I.V."/>
            <person name="Nagy L.G."/>
            <person name="Martin F."/>
            <person name="Kauserud H."/>
        </authorList>
    </citation>
    <scope>NUCLEOTIDE SEQUENCE</scope>
    <source>
        <strain evidence="2">CBHHK182m</strain>
    </source>
</reference>
<dbReference type="InterPro" id="IPR036047">
    <property type="entry name" value="F-box-like_dom_sf"/>
</dbReference>
<sequence>MERKLERKLDDVGSLVAIPDELVMEILGHLPRTDVISMLRVSPLVHFLAARVLYTNVRVIGIHARRLFATLAAKTKHSTVYALFLQRLRYTFTTAPESLLTYPVLCQALLTMTGLVSLSLDIFAAQADTLTLSLQRYGLIRTRVLLGTRMFAASQGRSTELSNEGLPNLRGLRLRGGTTTVGSLLCHRPIEELVLSTPLDYPALSELCCIIDRSVFGDRLSTLIVRLAGHLDIQRSLMALAEVMPSLQQLSVDQPEMDPMVVIRTLTRSNPMLRLLRRLSLNVVSRWDPDISIDKQGLCAWLTEEVATDSRLIELSVGANVWRLNVGTSSWKADSRVNSIICMSYLSASL</sequence>
<evidence type="ECO:0000313" key="3">
    <source>
        <dbReference type="Proteomes" id="UP001215598"/>
    </source>
</evidence>
<keyword evidence="3" id="KW-1185">Reference proteome</keyword>
<protein>
    <recommendedName>
        <fullName evidence="1">F-box domain-containing protein</fullName>
    </recommendedName>
</protein>
<evidence type="ECO:0000259" key="1">
    <source>
        <dbReference type="PROSITE" id="PS50181"/>
    </source>
</evidence>
<gene>
    <name evidence="2" type="ORF">B0H16DRAFT_1465193</name>
</gene>